<reference evidence="1 2" key="1">
    <citation type="submission" date="2023-06" db="EMBL/GenBank/DDBJ databases">
        <title>Paenibacillus polygonum sp. nov., an endophytic bacterium, isolated from Polygonum lapathifolium L. in Nanji Wetland National Nature Reserve, South of Poyang Lake, Jiangxi Province, China.</title>
        <authorList>
            <person name="Yu Z."/>
        </authorList>
    </citation>
    <scope>NUCLEOTIDE SEQUENCE [LARGE SCALE GENOMIC DNA]</scope>
    <source>
        <strain evidence="1 2">C31</strain>
    </source>
</reference>
<accession>A0ABY8X842</accession>
<protein>
    <submittedName>
        <fullName evidence="1">Group-specific protein</fullName>
    </submittedName>
</protein>
<dbReference type="EMBL" id="CP127162">
    <property type="protein sequence ID" value="WIV21228.1"/>
    <property type="molecule type" value="Genomic_DNA"/>
</dbReference>
<sequence>MKKFYIASSFKNIETVRTVSERLRQEGFTHTYDWTINNNVNSIEELRDIGKKEMDAVMGSDFIVVLFPAGKGSHVELGIALGNGIKAYLYSQNDEINDLDKTSTFYHVDGVCKCNGTVEELIQTILKEQYR</sequence>
<organism evidence="1 2">
    <name type="scientific">Paenibacillus polygoni</name>
    <dbReference type="NCBI Taxonomy" id="3050112"/>
    <lineage>
        <taxon>Bacteria</taxon>
        <taxon>Bacillati</taxon>
        <taxon>Bacillota</taxon>
        <taxon>Bacilli</taxon>
        <taxon>Bacillales</taxon>
        <taxon>Paenibacillaceae</taxon>
        <taxon>Paenibacillus</taxon>
    </lineage>
</organism>
<proteinExistence type="predicted"/>
<gene>
    <name evidence="1" type="ORF">QPK24_11380</name>
</gene>
<name>A0ABY8X842_9BACL</name>
<evidence type="ECO:0000313" key="2">
    <source>
        <dbReference type="Proteomes" id="UP001236415"/>
    </source>
</evidence>
<dbReference type="RefSeq" id="WP_285748784.1">
    <property type="nucleotide sequence ID" value="NZ_CP127162.1"/>
</dbReference>
<evidence type="ECO:0000313" key="1">
    <source>
        <dbReference type="EMBL" id="WIV21228.1"/>
    </source>
</evidence>
<dbReference type="SUPFAM" id="SSF52309">
    <property type="entry name" value="N-(deoxy)ribosyltransferase-like"/>
    <property type="match status" value="1"/>
</dbReference>
<dbReference type="Gene3D" id="3.40.50.450">
    <property type="match status" value="1"/>
</dbReference>
<dbReference type="Proteomes" id="UP001236415">
    <property type="component" value="Chromosome"/>
</dbReference>
<keyword evidence="2" id="KW-1185">Reference proteome</keyword>